<dbReference type="AlphaFoldDB" id="A0A543B2D9"/>
<dbReference type="Proteomes" id="UP000317043">
    <property type="component" value="Unassembled WGS sequence"/>
</dbReference>
<accession>A0A543B2D9</accession>
<protein>
    <submittedName>
        <fullName evidence="1">Uncharacterized protein</fullName>
    </submittedName>
</protein>
<organism evidence="1 2">
    <name type="scientific">Stackebrandtia endophytica</name>
    <dbReference type="NCBI Taxonomy" id="1496996"/>
    <lineage>
        <taxon>Bacteria</taxon>
        <taxon>Bacillati</taxon>
        <taxon>Actinomycetota</taxon>
        <taxon>Actinomycetes</taxon>
        <taxon>Glycomycetales</taxon>
        <taxon>Glycomycetaceae</taxon>
        <taxon>Stackebrandtia</taxon>
    </lineage>
</organism>
<gene>
    <name evidence="1" type="ORF">FB566_4609</name>
</gene>
<dbReference type="OrthoDB" id="3378334at2"/>
<reference evidence="1 2" key="1">
    <citation type="submission" date="2019-06" db="EMBL/GenBank/DDBJ databases">
        <title>Sequencing the genomes of 1000 actinobacteria strains.</title>
        <authorList>
            <person name="Klenk H.-P."/>
        </authorList>
    </citation>
    <scope>NUCLEOTIDE SEQUENCE [LARGE SCALE GENOMIC DNA]</scope>
    <source>
        <strain evidence="1 2">DSM 45928</strain>
    </source>
</reference>
<name>A0A543B2D9_9ACTN</name>
<evidence type="ECO:0000313" key="1">
    <source>
        <dbReference type="EMBL" id="TQL79009.1"/>
    </source>
</evidence>
<dbReference type="RefSeq" id="WP_142043991.1">
    <property type="nucleotide sequence ID" value="NZ_JBHTGS010000002.1"/>
</dbReference>
<keyword evidence="2" id="KW-1185">Reference proteome</keyword>
<sequence>MKAAYEELPFSEFLHHPAATAARLDAVRAVRLRRRGADDLALTNANQLDRDGTVIDFTARLLASIARTGARDAIKTALPEALPWAAFLPDPDLEEMLSEIIAVAQGSASLRNLTPLAILLDQWRHSAEIYADPELLALITSEPEGDLGPVAVPEASE</sequence>
<evidence type="ECO:0000313" key="2">
    <source>
        <dbReference type="Proteomes" id="UP000317043"/>
    </source>
</evidence>
<dbReference type="InParanoid" id="A0A543B2D9"/>
<dbReference type="EMBL" id="VFOW01000001">
    <property type="protein sequence ID" value="TQL79009.1"/>
    <property type="molecule type" value="Genomic_DNA"/>
</dbReference>
<proteinExistence type="predicted"/>
<comment type="caution">
    <text evidence="1">The sequence shown here is derived from an EMBL/GenBank/DDBJ whole genome shotgun (WGS) entry which is preliminary data.</text>
</comment>